<dbReference type="PROSITE" id="PS52016">
    <property type="entry name" value="TONB_DEPENDENT_REC_3"/>
    <property type="match status" value="1"/>
</dbReference>
<keyword evidence="9" id="KW-0675">Receptor</keyword>
<dbReference type="InterPro" id="IPR008969">
    <property type="entry name" value="CarboxyPept-like_regulatory"/>
</dbReference>
<dbReference type="NCBIfam" id="TIGR04056">
    <property type="entry name" value="OMP_RagA_SusC"/>
    <property type="match status" value="1"/>
</dbReference>
<dbReference type="Gene3D" id="2.40.170.20">
    <property type="entry name" value="TonB-dependent receptor, beta-barrel domain"/>
    <property type="match status" value="1"/>
</dbReference>
<dbReference type="Pfam" id="PF13715">
    <property type="entry name" value="CarbopepD_reg_2"/>
    <property type="match status" value="1"/>
</dbReference>
<keyword evidence="10" id="KW-1185">Reference proteome</keyword>
<reference evidence="9 10" key="1">
    <citation type="submission" date="2020-12" db="EMBL/GenBank/DDBJ databases">
        <title>Salegentibacter orientalis sp. nov., isolated from costal sediment.</title>
        <authorList>
            <person name="Lian F.-B."/>
        </authorList>
    </citation>
    <scope>NUCLEOTIDE SEQUENCE [LARGE SCALE GENOMIC DNA]</scope>
    <source>
        <strain evidence="9 10">F60176</strain>
    </source>
</reference>
<evidence type="ECO:0000256" key="2">
    <source>
        <dbReference type="ARBA" id="ARBA00022448"/>
    </source>
</evidence>
<proteinExistence type="inferred from homology"/>
<evidence type="ECO:0000313" key="9">
    <source>
        <dbReference type="EMBL" id="MBI6121255.1"/>
    </source>
</evidence>
<dbReference type="SUPFAM" id="SSF56935">
    <property type="entry name" value="Porins"/>
    <property type="match status" value="1"/>
</dbReference>
<evidence type="ECO:0000256" key="3">
    <source>
        <dbReference type="ARBA" id="ARBA00022452"/>
    </source>
</evidence>
<keyword evidence="3 7" id="KW-1134">Transmembrane beta strand</keyword>
<protein>
    <submittedName>
        <fullName evidence="9">TonB-dependent receptor</fullName>
    </submittedName>
</protein>
<keyword evidence="2 7" id="KW-0813">Transport</keyword>
<evidence type="ECO:0000313" key="10">
    <source>
        <dbReference type="Proteomes" id="UP000635665"/>
    </source>
</evidence>
<dbReference type="InterPro" id="IPR023997">
    <property type="entry name" value="TonB-dep_OMP_SusC/RagA_CS"/>
</dbReference>
<dbReference type="NCBIfam" id="TIGR04057">
    <property type="entry name" value="SusC_RagA_signa"/>
    <property type="match status" value="1"/>
</dbReference>
<sequence length="1052" mass="117255">MKKLLIEKNKPQNRLWNIAPFLFFLSFLLSFTAYSQGKISISGTVTDETGIPLPGVTVMEKNTNNGVVTDFDGNYEIVLPDSNTVLSFRYVGFLSQDIEPAGRDVINIVLKEDIAALNEVVVVGYGKQERANLTGAVSTVNAETIEDRPVTNLGNALQGTTSGLNISRTTGQPGDEGLNIQIRGATSANGNVDPLLIVDGVTMSLNDLNTINPTDVKTVTVLKDAAAAAIYGSRAAGGVILVTTKEGKSGKTVVDYSSLLTVQWPLNIPDRLSLLEEAEFSNLARKNAGVGPEYSDFDLDNIRNGVEFVVSPTDSTRYLTYNQKSIKDQVARDLYLMQSHNVSARGGSDKVNYFFSVGYLDQEGMFKVGPDGNKRLNTRLNMSAELSKHLSLDSRLAYNVNDRESPSAGVNGYGLLQQVWQARQRFPIFTPEGKLFGGAGTSGNNTYAYLTEGGYANDKRAELNGTFTLTASNFIDGLELKMIYGRQENRRDYDRFNRTVELWDRFSPVYYLNNPNSYTVLGANYARDNFQFLTNYNITLFNNHKIHLLGGYQWEDYRGHSVTSSASSLVSNDLPSLNLGDANSKRNSEGVTTFANQSYFGRFNYSFKDKYLLEATIRGDETSRLAPGSRLKWFPSGSIGWNMHKEKWFETALPFFSEFKPRASWGQLGNANADIIGYYDYIPGLNYGNALVMGATEDRTTYFYQGGLPSPNLAWETVETVNYGVDVSLFKNKLQGSFDYYIKHNRNMLIPTNLPATIGINTPRVNRGELKSWGWETNLNFRDKIGDDFSYNIGFNLSDNQNELISYGGNRNTVGSRTNRLIEGFPLNTIWGYETVPGYIESESQLENAPFYDNRTGIGDIEYVDQNGDGLINNGGGTVENHGDLVKLGTDQSRYLFGINAGANYKNIDFSIFFQGVGKRSFLAPTAVVMPFNQTWFQPMAFHRDFWTPNNPDAAFPRPFLKGTHNYATSDRWVQDGSYVRLKNIQLGYSLSQKVISQLPISRFRIYVTGEDLLLFNKLGVFDGVFDPEQRNEQRANYPFTGKVALGINLSF</sequence>
<comment type="subcellular location">
    <subcellularLocation>
        <location evidence="1 7">Cell outer membrane</location>
        <topology evidence="1 7">Multi-pass membrane protein</topology>
    </subcellularLocation>
</comment>
<dbReference type="InterPro" id="IPR039426">
    <property type="entry name" value="TonB-dep_rcpt-like"/>
</dbReference>
<keyword evidence="6 7" id="KW-0998">Cell outer membrane</keyword>
<dbReference type="SUPFAM" id="SSF49464">
    <property type="entry name" value="Carboxypeptidase regulatory domain-like"/>
    <property type="match status" value="1"/>
</dbReference>
<dbReference type="Gene3D" id="2.60.40.1120">
    <property type="entry name" value="Carboxypeptidase-like, regulatory domain"/>
    <property type="match status" value="1"/>
</dbReference>
<comment type="similarity">
    <text evidence="7">Belongs to the TonB-dependent receptor family.</text>
</comment>
<dbReference type="InterPro" id="IPR036942">
    <property type="entry name" value="Beta-barrel_TonB_sf"/>
</dbReference>
<dbReference type="InterPro" id="IPR023996">
    <property type="entry name" value="TonB-dep_OMP_SusC/RagA"/>
</dbReference>
<accession>A0ABS0TKE0</accession>
<gene>
    <name evidence="9" type="ORF">I6U50_14610</name>
</gene>
<dbReference type="EMBL" id="JAEHNY010000015">
    <property type="protein sequence ID" value="MBI6121255.1"/>
    <property type="molecule type" value="Genomic_DNA"/>
</dbReference>
<dbReference type="InterPro" id="IPR012910">
    <property type="entry name" value="Plug_dom"/>
</dbReference>
<organism evidence="9 10">
    <name type="scientific">Salegentibacter maritimus</name>
    <dbReference type="NCBI Taxonomy" id="2794347"/>
    <lineage>
        <taxon>Bacteria</taxon>
        <taxon>Pseudomonadati</taxon>
        <taxon>Bacteroidota</taxon>
        <taxon>Flavobacteriia</taxon>
        <taxon>Flavobacteriales</taxon>
        <taxon>Flavobacteriaceae</taxon>
        <taxon>Salegentibacter</taxon>
    </lineage>
</organism>
<evidence type="ECO:0000256" key="4">
    <source>
        <dbReference type="ARBA" id="ARBA00022692"/>
    </source>
</evidence>
<evidence type="ECO:0000256" key="7">
    <source>
        <dbReference type="PROSITE-ProRule" id="PRU01360"/>
    </source>
</evidence>
<evidence type="ECO:0000256" key="5">
    <source>
        <dbReference type="ARBA" id="ARBA00023136"/>
    </source>
</evidence>
<dbReference type="Proteomes" id="UP000635665">
    <property type="component" value="Unassembled WGS sequence"/>
</dbReference>
<dbReference type="Pfam" id="PF07715">
    <property type="entry name" value="Plug"/>
    <property type="match status" value="1"/>
</dbReference>
<keyword evidence="5 7" id="KW-0472">Membrane</keyword>
<dbReference type="Gene3D" id="2.170.130.10">
    <property type="entry name" value="TonB-dependent receptor, plug domain"/>
    <property type="match status" value="1"/>
</dbReference>
<dbReference type="InterPro" id="IPR037066">
    <property type="entry name" value="Plug_dom_sf"/>
</dbReference>
<comment type="caution">
    <text evidence="9">The sequence shown here is derived from an EMBL/GenBank/DDBJ whole genome shotgun (WGS) entry which is preliminary data.</text>
</comment>
<dbReference type="RefSeq" id="WP_193711207.1">
    <property type="nucleotide sequence ID" value="NZ_JAEHNY010000015.1"/>
</dbReference>
<feature type="domain" description="TonB-dependent receptor plug" evidence="8">
    <location>
        <begin position="132"/>
        <end position="239"/>
    </location>
</feature>
<evidence type="ECO:0000259" key="8">
    <source>
        <dbReference type="Pfam" id="PF07715"/>
    </source>
</evidence>
<keyword evidence="4 7" id="KW-0812">Transmembrane</keyword>
<evidence type="ECO:0000256" key="1">
    <source>
        <dbReference type="ARBA" id="ARBA00004571"/>
    </source>
</evidence>
<evidence type="ECO:0000256" key="6">
    <source>
        <dbReference type="ARBA" id="ARBA00023237"/>
    </source>
</evidence>
<name>A0ABS0TKE0_9FLAO</name>